<reference evidence="2 3" key="1">
    <citation type="journal article" date="2019" name="Sci. Rep.">
        <title>A high-quality genome of Eragrostis curvula grass provides insights into Poaceae evolution and supports new strategies to enhance forage quality.</title>
        <authorList>
            <person name="Carballo J."/>
            <person name="Santos B.A.C.M."/>
            <person name="Zappacosta D."/>
            <person name="Garbus I."/>
            <person name="Selva J.P."/>
            <person name="Gallo C.A."/>
            <person name="Diaz A."/>
            <person name="Albertini E."/>
            <person name="Caccamo M."/>
            <person name="Echenique V."/>
        </authorList>
    </citation>
    <scope>NUCLEOTIDE SEQUENCE [LARGE SCALE GENOMIC DNA]</scope>
    <source>
        <strain evidence="3">cv. Victoria</strain>
        <tissue evidence="2">Leaf</tissue>
    </source>
</reference>
<accession>A0A5J9TPU4</accession>
<dbReference type="AlphaFoldDB" id="A0A5J9TPU4"/>
<keyword evidence="3" id="KW-1185">Reference proteome</keyword>
<dbReference type="Gramene" id="TVU13423">
    <property type="protein sequence ID" value="TVU13423"/>
    <property type="gene ID" value="EJB05_40479"/>
</dbReference>
<comment type="caution">
    <text evidence="2">The sequence shown here is derived from an EMBL/GenBank/DDBJ whole genome shotgun (WGS) entry which is preliminary data.</text>
</comment>
<evidence type="ECO:0000313" key="3">
    <source>
        <dbReference type="Proteomes" id="UP000324897"/>
    </source>
</evidence>
<feature type="compositionally biased region" description="Low complexity" evidence="1">
    <location>
        <begin position="13"/>
        <end position="24"/>
    </location>
</feature>
<sequence>MAYFYVPSRVSTPRQRPQRQAQAPLGGPWRSGDRGGDSMEWIRALVECCYIYWHPLAEGRITSTMRCSRGRTMRVIKIIENHDSKLKTEVPKYEIDPNQLDFINNKVHISESNRENVQIKPSGIEGDDETNLIAIAAAESHMRQYVQVLSSLASFEILQVVFVRTYMKQMKLTPYKALKRSLSSKFANLCLSAEKRRSHSSGFKSSAR</sequence>
<organism evidence="2 3">
    <name type="scientific">Eragrostis curvula</name>
    <name type="common">weeping love grass</name>
    <dbReference type="NCBI Taxonomy" id="38414"/>
    <lineage>
        <taxon>Eukaryota</taxon>
        <taxon>Viridiplantae</taxon>
        <taxon>Streptophyta</taxon>
        <taxon>Embryophyta</taxon>
        <taxon>Tracheophyta</taxon>
        <taxon>Spermatophyta</taxon>
        <taxon>Magnoliopsida</taxon>
        <taxon>Liliopsida</taxon>
        <taxon>Poales</taxon>
        <taxon>Poaceae</taxon>
        <taxon>PACMAD clade</taxon>
        <taxon>Chloridoideae</taxon>
        <taxon>Eragrostideae</taxon>
        <taxon>Eragrostidinae</taxon>
        <taxon>Eragrostis</taxon>
    </lineage>
</organism>
<evidence type="ECO:0000256" key="1">
    <source>
        <dbReference type="SAM" id="MobiDB-lite"/>
    </source>
</evidence>
<proteinExistence type="predicted"/>
<protein>
    <submittedName>
        <fullName evidence="2">Uncharacterized protein</fullName>
    </submittedName>
</protein>
<dbReference type="EMBL" id="RWGY01000034">
    <property type="protein sequence ID" value="TVU13423.1"/>
    <property type="molecule type" value="Genomic_DNA"/>
</dbReference>
<feature type="region of interest" description="Disordered" evidence="1">
    <location>
        <begin position="1"/>
        <end position="33"/>
    </location>
</feature>
<gene>
    <name evidence="2" type="ORF">EJB05_40479</name>
</gene>
<name>A0A5J9TPU4_9POAL</name>
<evidence type="ECO:0000313" key="2">
    <source>
        <dbReference type="EMBL" id="TVU13423.1"/>
    </source>
</evidence>
<dbReference type="Proteomes" id="UP000324897">
    <property type="component" value="Unassembled WGS sequence"/>
</dbReference>